<keyword evidence="3 5" id="KW-1133">Transmembrane helix</keyword>
<evidence type="ECO:0000256" key="4">
    <source>
        <dbReference type="ARBA" id="ARBA00023136"/>
    </source>
</evidence>
<protein>
    <submittedName>
        <fullName evidence="7">Transmembrane protein 184B-like</fullName>
    </submittedName>
</protein>
<accession>A0ABM1C048</accession>
<reference evidence="7" key="1">
    <citation type="submission" date="2025-08" db="UniProtKB">
        <authorList>
            <consortium name="RefSeq"/>
        </authorList>
    </citation>
    <scope>IDENTIFICATION</scope>
    <source>
        <tissue evidence="7">Muscle</tissue>
    </source>
</reference>
<dbReference type="Proteomes" id="UP000694941">
    <property type="component" value="Unplaced"/>
</dbReference>
<feature type="transmembrane region" description="Helical" evidence="5">
    <location>
        <begin position="48"/>
        <end position="69"/>
    </location>
</feature>
<proteinExistence type="predicted"/>
<evidence type="ECO:0000256" key="2">
    <source>
        <dbReference type="ARBA" id="ARBA00022692"/>
    </source>
</evidence>
<name>A0ABM1C048_LIMPO</name>
<keyword evidence="6" id="KW-1185">Reference proteome</keyword>
<sequence>MNSVDEVSSSYSTDAELLTSVFTIDDHGVPIDIVRNGTNGSLEEIPPIFLQTTAAQAISGAFVWAALIVTCHQIYQYLRYYSCPTEQRWIVRILFIVPIYAFDSWLSLLFFHDSFYIYFDSVRNWYEAFVIYNFLSLCYEYLGGESNIMTEIRGKPIKSSFLYGTCCLTGKSYTIGFLRFCKQVKYPVH</sequence>
<dbReference type="PANTHER" id="PTHR23423">
    <property type="entry name" value="ORGANIC SOLUTE TRANSPORTER-RELATED"/>
    <property type="match status" value="1"/>
</dbReference>
<evidence type="ECO:0000256" key="5">
    <source>
        <dbReference type="SAM" id="Phobius"/>
    </source>
</evidence>
<evidence type="ECO:0000256" key="1">
    <source>
        <dbReference type="ARBA" id="ARBA00004141"/>
    </source>
</evidence>
<dbReference type="GeneID" id="106475779"/>
<feature type="transmembrane region" description="Helical" evidence="5">
    <location>
        <begin position="89"/>
        <end position="112"/>
    </location>
</feature>
<keyword evidence="2 5" id="KW-0812">Transmembrane</keyword>
<dbReference type="InterPro" id="IPR005178">
    <property type="entry name" value="Ostalpha/TMEM184C"/>
</dbReference>
<evidence type="ECO:0000256" key="3">
    <source>
        <dbReference type="ARBA" id="ARBA00022989"/>
    </source>
</evidence>
<organism evidence="6 7">
    <name type="scientific">Limulus polyphemus</name>
    <name type="common">Atlantic horseshoe crab</name>
    <dbReference type="NCBI Taxonomy" id="6850"/>
    <lineage>
        <taxon>Eukaryota</taxon>
        <taxon>Metazoa</taxon>
        <taxon>Ecdysozoa</taxon>
        <taxon>Arthropoda</taxon>
        <taxon>Chelicerata</taxon>
        <taxon>Merostomata</taxon>
        <taxon>Xiphosura</taxon>
        <taxon>Limulidae</taxon>
        <taxon>Limulus</taxon>
    </lineage>
</organism>
<dbReference type="SMART" id="SM01417">
    <property type="entry name" value="Solute_trans_a"/>
    <property type="match status" value="1"/>
</dbReference>
<comment type="subcellular location">
    <subcellularLocation>
        <location evidence="1">Membrane</location>
        <topology evidence="1">Multi-pass membrane protein</topology>
    </subcellularLocation>
</comment>
<dbReference type="RefSeq" id="XP_013791910.2">
    <property type="nucleotide sequence ID" value="XM_013936456.2"/>
</dbReference>
<feature type="transmembrane region" description="Helical" evidence="5">
    <location>
        <begin position="124"/>
        <end position="142"/>
    </location>
</feature>
<keyword evidence="4 5" id="KW-0472">Membrane</keyword>
<gene>
    <name evidence="7" type="primary">LOC106475779</name>
</gene>
<evidence type="ECO:0000313" key="6">
    <source>
        <dbReference type="Proteomes" id="UP000694941"/>
    </source>
</evidence>
<dbReference type="Pfam" id="PF03619">
    <property type="entry name" value="Solute_trans_a"/>
    <property type="match status" value="1"/>
</dbReference>
<evidence type="ECO:0000313" key="7">
    <source>
        <dbReference type="RefSeq" id="XP_013791910.2"/>
    </source>
</evidence>